<dbReference type="InterPro" id="IPR001279">
    <property type="entry name" value="Metallo-B-lactamas"/>
</dbReference>
<dbReference type="SUPFAM" id="SSF56281">
    <property type="entry name" value="Metallo-hydrolase/oxidoreductase"/>
    <property type="match status" value="1"/>
</dbReference>
<dbReference type="Proteomes" id="UP000019151">
    <property type="component" value="Plasmid 1"/>
</dbReference>
<dbReference type="InParanoid" id="W0RPL9"/>
<dbReference type="HOGENOM" id="CLU_061385_1_0_0"/>
<dbReference type="KEGG" id="gba:J421_4740"/>
<proteinExistence type="predicted"/>
<dbReference type="Gene3D" id="3.60.15.10">
    <property type="entry name" value="Ribonuclease Z/Hydroxyacylglutathione hydrolase-like"/>
    <property type="match status" value="1"/>
</dbReference>
<name>W0RPL9_9BACT</name>
<accession>W0RPL9</accession>
<dbReference type="InterPro" id="IPR036866">
    <property type="entry name" value="RibonucZ/Hydroxyglut_hydro"/>
</dbReference>
<dbReference type="OrthoDB" id="333278at2"/>
<evidence type="ECO:0000259" key="1">
    <source>
        <dbReference type="SMART" id="SM00849"/>
    </source>
</evidence>
<dbReference type="SMART" id="SM00849">
    <property type="entry name" value="Lactamase_B"/>
    <property type="match status" value="1"/>
</dbReference>
<sequence>MTAAPTPNASALPIGDATWLLDLDFLGHPGTVGAYVVADGDDVALVETGPGSTLPALRAALAAAGFALAQVTRVIVTHIHLDHAGAAGAVLREAPRATFHVHPKGARHMIDPSKLIASATRIYGDDMDRLWGAFEPVPAERLHTLDDGEAVAVGRRRLVALHTPGHAVHHVALHEPERGDVMTGDVAGVRLGALRYVRAPTPPPDIDLDAWRASVARLRALDARRLLLTHFGAHDDVDWHLDELLARLYDSAGWIEGRFALGGSPEATVPALAARGAREVSDAGGDAALVDDYELATPSHMAVTGIARWLSQRDRMGAG</sequence>
<organism evidence="2 3">
    <name type="scientific">Gemmatirosa kalamazoonensis</name>
    <dbReference type="NCBI Taxonomy" id="861299"/>
    <lineage>
        <taxon>Bacteria</taxon>
        <taxon>Pseudomonadati</taxon>
        <taxon>Gemmatimonadota</taxon>
        <taxon>Gemmatimonadia</taxon>
        <taxon>Gemmatimonadales</taxon>
        <taxon>Gemmatimonadaceae</taxon>
        <taxon>Gemmatirosa</taxon>
    </lineage>
</organism>
<geneLocation type="plasmid" evidence="2 3">
    <name>1</name>
</geneLocation>
<keyword evidence="3" id="KW-1185">Reference proteome</keyword>
<protein>
    <submittedName>
        <fullName evidence="2">Beta-lactamase domain protein</fullName>
    </submittedName>
</protein>
<dbReference type="InterPro" id="IPR050855">
    <property type="entry name" value="NDM-1-like"/>
</dbReference>
<dbReference type="PANTHER" id="PTHR42951">
    <property type="entry name" value="METALLO-BETA-LACTAMASE DOMAIN-CONTAINING"/>
    <property type="match status" value="1"/>
</dbReference>
<dbReference type="EMBL" id="CP007129">
    <property type="protein sequence ID" value="AHG92275.1"/>
    <property type="molecule type" value="Genomic_DNA"/>
</dbReference>
<keyword evidence="2" id="KW-0614">Plasmid</keyword>
<dbReference type="CDD" id="cd07726">
    <property type="entry name" value="ST1585-like_MBL-fold"/>
    <property type="match status" value="1"/>
</dbReference>
<evidence type="ECO:0000313" key="2">
    <source>
        <dbReference type="EMBL" id="AHG92275.1"/>
    </source>
</evidence>
<reference evidence="2 3" key="1">
    <citation type="journal article" date="2014" name="Genome Announc.">
        <title>Genome Sequence and Methylome of Soil Bacterium Gemmatirosa kalamazoonensis KBS708T, a Member of the Rarely Cultivated Gemmatimonadetes Phylum.</title>
        <authorList>
            <person name="Debruyn J.M."/>
            <person name="Radosevich M."/>
            <person name="Wommack K.E."/>
            <person name="Polson S.W."/>
            <person name="Hauser L.J."/>
            <person name="Fawaz M.N."/>
            <person name="Korlach J."/>
            <person name="Tsai Y.C."/>
        </authorList>
    </citation>
    <scope>NUCLEOTIDE SEQUENCE [LARGE SCALE GENOMIC DNA]</scope>
    <source>
        <strain evidence="2 3">KBS708</strain>
        <plasmid evidence="3">Plasmid 1</plasmid>
    </source>
</reference>
<evidence type="ECO:0000313" key="3">
    <source>
        <dbReference type="Proteomes" id="UP000019151"/>
    </source>
</evidence>
<dbReference type="InterPro" id="IPR037482">
    <property type="entry name" value="ST1585_MBL-fold"/>
</dbReference>
<gene>
    <name evidence="2" type="ORF">J421_4740</name>
</gene>
<dbReference type="PATRIC" id="fig|861299.3.peg.4791"/>
<feature type="domain" description="Metallo-beta-lactamase" evidence="1">
    <location>
        <begin position="31"/>
        <end position="230"/>
    </location>
</feature>
<dbReference type="AlphaFoldDB" id="W0RPL9"/>
<dbReference type="Pfam" id="PF00753">
    <property type="entry name" value="Lactamase_B"/>
    <property type="match status" value="1"/>
</dbReference>
<dbReference type="PANTHER" id="PTHR42951:SF22">
    <property type="entry name" value="METALLO BETA-LACTAMASE SUPERFAMILY LIPOPROTEIN"/>
    <property type="match status" value="1"/>
</dbReference>
<dbReference type="RefSeq" id="WP_025413623.1">
    <property type="nucleotide sequence ID" value="NZ_CP007129.1"/>
</dbReference>